<dbReference type="InterPro" id="IPR043129">
    <property type="entry name" value="ATPase_NBD"/>
</dbReference>
<dbReference type="Pfam" id="PF00480">
    <property type="entry name" value="ROK"/>
    <property type="match status" value="1"/>
</dbReference>
<keyword evidence="4" id="KW-1185">Reference proteome</keyword>
<dbReference type="Gene3D" id="3.30.420.40">
    <property type="match status" value="2"/>
</dbReference>
<dbReference type="RefSeq" id="WP_275565613.1">
    <property type="nucleotide sequence ID" value="NZ_JARGYC010000003.1"/>
</dbReference>
<evidence type="ECO:0000259" key="2">
    <source>
        <dbReference type="Pfam" id="PF12802"/>
    </source>
</evidence>
<dbReference type="AlphaFoldDB" id="A0AAE3T6N9"/>
<evidence type="ECO:0000313" key="4">
    <source>
        <dbReference type="Proteomes" id="UP001220964"/>
    </source>
</evidence>
<dbReference type="Proteomes" id="UP001220964">
    <property type="component" value="Unassembled WGS sequence"/>
</dbReference>
<evidence type="ECO:0000256" key="1">
    <source>
        <dbReference type="ARBA" id="ARBA00006479"/>
    </source>
</evidence>
<evidence type="ECO:0000313" key="3">
    <source>
        <dbReference type="EMBL" id="MDF0599467.1"/>
    </source>
</evidence>
<dbReference type="Pfam" id="PF12802">
    <property type="entry name" value="MarR_2"/>
    <property type="match status" value="1"/>
</dbReference>
<protein>
    <submittedName>
        <fullName evidence="3">ROK family transcriptional regulator</fullName>
    </submittedName>
</protein>
<dbReference type="InterPro" id="IPR036388">
    <property type="entry name" value="WH-like_DNA-bd_sf"/>
</dbReference>
<dbReference type="InterPro" id="IPR000600">
    <property type="entry name" value="ROK"/>
</dbReference>
<name>A0AAE3T6N9_9RHOB</name>
<dbReference type="PANTHER" id="PTHR18964">
    <property type="entry name" value="ROK (REPRESSOR, ORF, KINASE) FAMILY"/>
    <property type="match status" value="1"/>
</dbReference>
<dbReference type="InterPro" id="IPR036390">
    <property type="entry name" value="WH_DNA-bd_sf"/>
</dbReference>
<comment type="caution">
    <text evidence="3">The sequence shown here is derived from an EMBL/GenBank/DDBJ whole genome shotgun (WGS) entry which is preliminary data.</text>
</comment>
<organism evidence="3 4">
    <name type="scientific">Psychromarinibacter sediminicola</name>
    <dbReference type="NCBI Taxonomy" id="3033385"/>
    <lineage>
        <taxon>Bacteria</taxon>
        <taxon>Pseudomonadati</taxon>
        <taxon>Pseudomonadota</taxon>
        <taxon>Alphaproteobacteria</taxon>
        <taxon>Rhodobacterales</taxon>
        <taxon>Paracoccaceae</taxon>
        <taxon>Psychromarinibacter</taxon>
    </lineage>
</organism>
<gene>
    <name evidence="3" type="ORF">P1J78_01870</name>
</gene>
<dbReference type="EMBL" id="JARGYC010000003">
    <property type="protein sequence ID" value="MDF0599467.1"/>
    <property type="molecule type" value="Genomic_DNA"/>
</dbReference>
<feature type="domain" description="HTH marR-type" evidence="2">
    <location>
        <begin position="11"/>
        <end position="63"/>
    </location>
</feature>
<dbReference type="SUPFAM" id="SSF46785">
    <property type="entry name" value="Winged helix' DNA-binding domain"/>
    <property type="match status" value="1"/>
</dbReference>
<dbReference type="SUPFAM" id="SSF53067">
    <property type="entry name" value="Actin-like ATPase domain"/>
    <property type="match status" value="1"/>
</dbReference>
<comment type="similarity">
    <text evidence="1">Belongs to the ROK (NagC/XylR) family.</text>
</comment>
<dbReference type="CDD" id="cd24076">
    <property type="entry name" value="ASKHA_ATPase_ROK_BsXylR-like"/>
    <property type="match status" value="1"/>
</dbReference>
<proteinExistence type="inferred from homology"/>
<dbReference type="Gene3D" id="1.10.10.10">
    <property type="entry name" value="Winged helix-like DNA-binding domain superfamily/Winged helix DNA-binding domain"/>
    <property type="match status" value="1"/>
</dbReference>
<dbReference type="InterPro" id="IPR000835">
    <property type="entry name" value="HTH_MarR-typ"/>
</dbReference>
<dbReference type="PANTHER" id="PTHR18964:SF149">
    <property type="entry name" value="BIFUNCTIONAL UDP-N-ACETYLGLUCOSAMINE 2-EPIMERASE_N-ACETYLMANNOSAMINE KINASE"/>
    <property type="match status" value="1"/>
</dbReference>
<dbReference type="GO" id="GO:0003700">
    <property type="term" value="F:DNA-binding transcription factor activity"/>
    <property type="evidence" value="ECO:0007669"/>
    <property type="project" value="InterPro"/>
</dbReference>
<reference evidence="3" key="1">
    <citation type="submission" date="2023-03" db="EMBL/GenBank/DDBJ databases">
        <title>Multiphase analysis and comparison of six strains from genera Psychromarinibacter, Lutimaribacter, and Maritimibacter, including a novel species: Psychromarinibacter sediminicola sp. nov.</title>
        <authorList>
            <person name="Wang Y.-H."/>
            <person name="Ye M.-Q."/>
            <person name="Du Z.-J."/>
        </authorList>
    </citation>
    <scope>NUCLEOTIDE SEQUENCE</scope>
    <source>
        <strain evidence="3">C21-152</strain>
    </source>
</reference>
<accession>A0AAE3T6N9</accession>
<sequence length="397" mass="41752">MENLFTRRSNASDIFHAIRKAPGISQREIVLQTGFDKSTVSSIIGAFHDADLVEEVERPAQNRRGRPSKGLRVSQASGILVGVRIEADEVRFVGSALDGKPRFRRACRFDGSVDDMQRIFVREIDAIASDPAAGSPLLAVGVSVPGLLRADGVLVHLPVLGWRDVALLDRLASAVKAPVFVGNDGKAGAMAERMFGAGKDGGDFIYLFSGSGVGGAMVLDGQVYAGADGLAGELGHIKIVPQGRFCSCGASGCLSAYLSEPALCEEIGRLSGDRPEDFATLRARAEAGDPSTLTVLESAGDVLGTAVSSLMNIFNPNMVLLGGDLSLARPWIEAPMMRALQRLAHPAMAERTGIRFSELSAQSPFLGGVALALDGVTGRTATNETARMAGEADNEEA</sequence>